<reference evidence="3 4" key="1">
    <citation type="submission" date="2018-01" db="EMBL/GenBank/DDBJ databases">
        <title>Lactibacter flavus gen. nov., sp. nov., a novel bacterium of the family Propionibacteriaceae isolated from raw milk and dairy products.</title>
        <authorList>
            <person name="Wenning M."/>
            <person name="Breitenwieser F."/>
            <person name="Huptas C."/>
            <person name="von Neubeck M."/>
            <person name="Busse H.-J."/>
            <person name="Scherer S."/>
        </authorList>
    </citation>
    <scope>NUCLEOTIDE SEQUENCE [LARGE SCALE GENOMIC DNA]</scope>
    <source>
        <strain evidence="3 4">VG341</strain>
    </source>
</reference>
<keyword evidence="2" id="KW-0812">Transmembrane</keyword>
<evidence type="ECO:0000313" key="3">
    <source>
        <dbReference type="EMBL" id="RXW31215.1"/>
    </source>
</evidence>
<feature type="compositionally biased region" description="Polar residues" evidence="1">
    <location>
        <begin position="1"/>
        <end position="10"/>
    </location>
</feature>
<evidence type="ECO:0000256" key="2">
    <source>
        <dbReference type="SAM" id="Phobius"/>
    </source>
</evidence>
<evidence type="ECO:0000313" key="4">
    <source>
        <dbReference type="Proteomes" id="UP000290624"/>
    </source>
</evidence>
<sequence length="182" mass="19154">MTQQWPQQDPYQRRPVDINAYAPPKNPNGTRWVIAVAVVVVAAVLAFVFIRPNSDAPAPSPTPSAPEQTAGPGMPFSLPGATASAGRWEVLSRTWDGDAVVARVKITADRGDITYGFVMFSNAGTTVYDPTPGAPAPALDTGNLSAGQTTTGYVRFEIPRGDATLILTTKAGRQMSALPISG</sequence>
<dbReference type="AlphaFoldDB" id="A0A4Q2EH89"/>
<accession>A0A4Q2EH89</accession>
<keyword evidence="2" id="KW-0472">Membrane</keyword>
<feature type="region of interest" description="Disordered" evidence="1">
    <location>
        <begin position="55"/>
        <end position="78"/>
    </location>
</feature>
<feature type="region of interest" description="Disordered" evidence="1">
    <location>
        <begin position="1"/>
        <end position="22"/>
    </location>
</feature>
<name>A0A4Q2EH89_9ACTN</name>
<dbReference type="EMBL" id="PPCV01000011">
    <property type="protein sequence ID" value="RXW31215.1"/>
    <property type="molecule type" value="Genomic_DNA"/>
</dbReference>
<keyword evidence="4" id="KW-1185">Reference proteome</keyword>
<gene>
    <name evidence="3" type="ORF">C1706_12940</name>
</gene>
<protein>
    <submittedName>
        <fullName evidence="3">Uncharacterized protein</fullName>
    </submittedName>
</protein>
<dbReference type="Proteomes" id="UP000290624">
    <property type="component" value="Unassembled WGS sequence"/>
</dbReference>
<proteinExistence type="predicted"/>
<organism evidence="3 4">
    <name type="scientific">Propioniciclava flava</name>
    <dbReference type="NCBI Taxonomy" id="2072026"/>
    <lineage>
        <taxon>Bacteria</taxon>
        <taxon>Bacillati</taxon>
        <taxon>Actinomycetota</taxon>
        <taxon>Actinomycetes</taxon>
        <taxon>Propionibacteriales</taxon>
        <taxon>Propionibacteriaceae</taxon>
        <taxon>Propioniciclava</taxon>
    </lineage>
</organism>
<comment type="caution">
    <text evidence="3">The sequence shown here is derived from an EMBL/GenBank/DDBJ whole genome shotgun (WGS) entry which is preliminary data.</text>
</comment>
<feature type="transmembrane region" description="Helical" evidence="2">
    <location>
        <begin position="32"/>
        <end position="50"/>
    </location>
</feature>
<dbReference type="OrthoDB" id="3730020at2"/>
<dbReference type="RefSeq" id="WP_129459650.1">
    <property type="nucleotide sequence ID" value="NZ_PPCV01000011.1"/>
</dbReference>
<evidence type="ECO:0000256" key="1">
    <source>
        <dbReference type="SAM" id="MobiDB-lite"/>
    </source>
</evidence>
<keyword evidence="2" id="KW-1133">Transmembrane helix</keyword>